<reference evidence="4" key="1">
    <citation type="submission" date="2022-03" db="EMBL/GenBank/DDBJ databases">
        <title>Brevibacterium spongiae sp. nov., isolated from marine sponge.</title>
        <authorList>
            <person name="Li Z."/>
            <person name="Zhang M."/>
        </authorList>
    </citation>
    <scope>NUCLEOTIDE SEQUENCE</scope>
    <source>
        <strain evidence="4">WHS-Z9</strain>
    </source>
</reference>
<dbReference type="InterPro" id="IPR014710">
    <property type="entry name" value="RmlC-like_jellyroll"/>
</dbReference>
<dbReference type="PROSITE" id="PS50943">
    <property type="entry name" value="HTH_CROC1"/>
    <property type="match status" value="1"/>
</dbReference>
<dbReference type="InterPro" id="IPR011051">
    <property type="entry name" value="RmlC_Cupin_sf"/>
</dbReference>
<dbReference type="InterPro" id="IPR013096">
    <property type="entry name" value="Cupin_2"/>
</dbReference>
<feature type="compositionally biased region" description="Basic and acidic residues" evidence="2">
    <location>
        <begin position="1"/>
        <end position="11"/>
    </location>
</feature>
<feature type="domain" description="HTH cro/C1-type" evidence="3">
    <location>
        <begin position="62"/>
        <end position="116"/>
    </location>
</feature>
<evidence type="ECO:0000256" key="1">
    <source>
        <dbReference type="ARBA" id="ARBA00023125"/>
    </source>
</evidence>
<dbReference type="InterPro" id="IPR050807">
    <property type="entry name" value="TransReg_Diox_bact_type"/>
</dbReference>
<feature type="region of interest" description="Disordered" evidence="2">
    <location>
        <begin position="1"/>
        <end position="26"/>
    </location>
</feature>
<evidence type="ECO:0000259" key="3">
    <source>
        <dbReference type="PROSITE" id="PS50943"/>
    </source>
</evidence>
<accession>A0ABY5SLY0</accession>
<dbReference type="PANTHER" id="PTHR46797:SF1">
    <property type="entry name" value="METHYLPHOSPHONATE SYNTHASE"/>
    <property type="match status" value="1"/>
</dbReference>
<dbReference type="SUPFAM" id="SSF47413">
    <property type="entry name" value="lambda repressor-like DNA-binding domains"/>
    <property type="match status" value="1"/>
</dbReference>
<dbReference type="InterPro" id="IPR010982">
    <property type="entry name" value="Lambda_DNA-bd_dom_sf"/>
</dbReference>
<protein>
    <submittedName>
        <fullName evidence="4">Helix-turn-helix domain-containing protein</fullName>
    </submittedName>
</protein>
<dbReference type="SUPFAM" id="SSF51182">
    <property type="entry name" value="RmlC-like cupins"/>
    <property type="match status" value="1"/>
</dbReference>
<keyword evidence="1" id="KW-0238">DNA-binding</keyword>
<dbReference type="RefSeq" id="WP_265418153.1">
    <property type="nucleotide sequence ID" value="NZ_CP093443.1"/>
</dbReference>
<dbReference type="CDD" id="cd00093">
    <property type="entry name" value="HTH_XRE"/>
    <property type="match status" value="1"/>
</dbReference>
<evidence type="ECO:0000256" key="2">
    <source>
        <dbReference type="SAM" id="MobiDB-lite"/>
    </source>
</evidence>
<evidence type="ECO:0000313" key="4">
    <source>
        <dbReference type="EMBL" id="UVI35528.1"/>
    </source>
</evidence>
<name>A0ABY5SLY0_9MICO</name>
<dbReference type="Pfam" id="PF01381">
    <property type="entry name" value="HTH_3"/>
    <property type="match status" value="1"/>
</dbReference>
<gene>
    <name evidence="4" type="ORF">L1F31_15595</name>
</gene>
<dbReference type="Pfam" id="PF07883">
    <property type="entry name" value="Cupin_2"/>
    <property type="match status" value="1"/>
</dbReference>
<dbReference type="EMBL" id="CP093443">
    <property type="protein sequence ID" value="UVI35528.1"/>
    <property type="molecule type" value="Genomic_DNA"/>
</dbReference>
<dbReference type="Proteomes" id="UP001064879">
    <property type="component" value="Chromosome"/>
</dbReference>
<dbReference type="InterPro" id="IPR001387">
    <property type="entry name" value="Cro/C1-type_HTH"/>
</dbReference>
<dbReference type="Gene3D" id="1.10.260.40">
    <property type="entry name" value="lambda repressor-like DNA-binding domains"/>
    <property type="match status" value="1"/>
</dbReference>
<dbReference type="CDD" id="cd02209">
    <property type="entry name" value="cupin_XRE_C"/>
    <property type="match status" value="1"/>
</dbReference>
<proteinExistence type="predicted"/>
<feature type="compositionally biased region" description="Low complexity" evidence="2">
    <location>
        <begin position="17"/>
        <end position="26"/>
    </location>
</feature>
<dbReference type="SMART" id="SM00530">
    <property type="entry name" value="HTH_XRE"/>
    <property type="match status" value="1"/>
</dbReference>
<sequence length="235" mass="24947">MTEHNHWENRAGMRAVGSTPVAGTASASGSAAVVGSAASAGSAPEDPQRAIQQSLAGVGARLRGLRQGQGRTLDEVAELSGMSTSTLSRLESGKRKPSLELLLPLAGVYGLPLDELVGTPPIGDPRIHISPRKFHDQTILPLSRGAIGVQAFKHIVDGKQTPKLGSLKTHPGFEWVYVIRGRLTLILGDRTMTLSAGEAAEFDTRTPHWFGGADENGVEYLSLFGPEGQRVHMKS</sequence>
<evidence type="ECO:0000313" key="5">
    <source>
        <dbReference type="Proteomes" id="UP001064879"/>
    </source>
</evidence>
<keyword evidence="5" id="KW-1185">Reference proteome</keyword>
<organism evidence="4 5">
    <name type="scientific">Brevibacterium spongiae</name>
    <dbReference type="NCBI Taxonomy" id="2909672"/>
    <lineage>
        <taxon>Bacteria</taxon>
        <taxon>Bacillati</taxon>
        <taxon>Actinomycetota</taxon>
        <taxon>Actinomycetes</taxon>
        <taxon>Micrococcales</taxon>
        <taxon>Brevibacteriaceae</taxon>
        <taxon>Brevibacterium</taxon>
    </lineage>
</organism>
<dbReference type="Gene3D" id="2.60.120.10">
    <property type="entry name" value="Jelly Rolls"/>
    <property type="match status" value="1"/>
</dbReference>
<dbReference type="PANTHER" id="PTHR46797">
    <property type="entry name" value="HTH-TYPE TRANSCRIPTIONAL REGULATOR"/>
    <property type="match status" value="1"/>
</dbReference>